<organism evidence="4 5">
    <name type="scientific">Methylobacterium brachiatum</name>
    <dbReference type="NCBI Taxonomy" id="269660"/>
    <lineage>
        <taxon>Bacteria</taxon>
        <taxon>Pseudomonadati</taxon>
        <taxon>Pseudomonadota</taxon>
        <taxon>Alphaproteobacteria</taxon>
        <taxon>Hyphomicrobiales</taxon>
        <taxon>Methylobacteriaceae</taxon>
        <taxon>Methylobacterium</taxon>
    </lineage>
</organism>
<reference evidence="4" key="1">
    <citation type="submission" date="2023-07" db="EMBL/GenBank/DDBJ databases">
        <title>Genomic Encyclopedia of Type Strains, Phase IV (KMG-IV): sequencing the most valuable type-strain genomes for metagenomic binning, comparative biology and taxonomic classification.</title>
        <authorList>
            <person name="Goeker M."/>
        </authorList>
    </citation>
    <scope>NUCLEOTIDE SEQUENCE</scope>
    <source>
        <strain evidence="4">DSM 19569</strain>
    </source>
</reference>
<dbReference type="GO" id="GO:0006635">
    <property type="term" value="P:fatty acid beta-oxidation"/>
    <property type="evidence" value="ECO:0007669"/>
    <property type="project" value="TreeGrafter"/>
</dbReference>
<dbReference type="GO" id="GO:0016829">
    <property type="term" value="F:lyase activity"/>
    <property type="evidence" value="ECO:0007669"/>
    <property type="project" value="UniProtKB-KW"/>
</dbReference>
<dbReference type="InterPro" id="IPR018376">
    <property type="entry name" value="Enoyl-CoA_hyd/isom_CS"/>
</dbReference>
<evidence type="ECO:0000256" key="3">
    <source>
        <dbReference type="RuleBase" id="RU003707"/>
    </source>
</evidence>
<evidence type="ECO:0000313" key="5">
    <source>
        <dbReference type="Proteomes" id="UP001223420"/>
    </source>
</evidence>
<accession>A0AAJ1TT17</accession>
<dbReference type="AlphaFoldDB" id="A0AAJ1TT17"/>
<comment type="similarity">
    <text evidence="1 3">Belongs to the enoyl-CoA hydratase/isomerase family.</text>
</comment>
<comment type="caution">
    <text evidence="4">The sequence shown here is derived from an EMBL/GenBank/DDBJ whole genome shotgun (WGS) entry which is preliminary data.</text>
</comment>
<dbReference type="InterPro" id="IPR029045">
    <property type="entry name" value="ClpP/crotonase-like_dom_sf"/>
</dbReference>
<dbReference type="InterPro" id="IPR014748">
    <property type="entry name" value="Enoyl-CoA_hydra_C"/>
</dbReference>
<dbReference type="PANTHER" id="PTHR11941:SF54">
    <property type="entry name" value="ENOYL-COA HYDRATASE, MITOCHONDRIAL"/>
    <property type="match status" value="1"/>
</dbReference>
<dbReference type="RefSeq" id="WP_230368292.1">
    <property type="nucleotide sequence ID" value="NZ_JAJALK010000025.1"/>
</dbReference>
<gene>
    <name evidence="4" type="ORF">QO001_005583</name>
</gene>
<evidence type="ECO:0000313" key="4">
    <source>
        <dbReference type="EMBL" id="MDQ0546631.1"/>
    </source>
</evidence>
<proteinExistence type="inferred from homology"/>
<dbReference type="PROSITE" id="PS00166">
    <property type="entry name" value="ENOYL_COA_HYDRATASE"/>
    <property type="match status" value="1"/>
</dbReference>
<dbReference type="Gene3D" id="1.10.12.10">
    <property type="entry name" value="Lyase 2-enoyl-coa Hydratase, Chain A, domain 2"/>
    <property type="match status" value="1"/>
</dbReference>
<evidence type="ECO:0000256" key="1">
    <source>
        <dbReference type="ARBA" id="ARBA00005254"/>
    </source>
</evidence>
<keyword evidence="2" id="KW-0456">Lyase</keyword>
<protein>
    <submittedName>
        <fullName evidence="4">Enoyl-CoA hydratase/carnithine racemase</fullName>
    </submittedName>
</protein>
<name>A0AAJ1TT17_9HYPH</name>
<dbReference type="Pfam" id="PF00378">
    <property type="entry name" value="ECH_1"/>
    <property type="match status" value="1"/>
</dbReference>
<dbReference type="SUPFAM" id="SSF52096">
    <property type="entry name" value="ClpP/crotonase"/>
    <property type="match status" value="1"/>
</dbReference>
<dbReference type="InterPro" id="IPR001753">
    <property type="entry name" value="Enoyl-CoA_hydra/iso"/>
</dbReference>
<evidence type="ECO:0000256" key="2">
    <source>
        <dbReference type="ARBA" id="ARBA00023239"/>
    </source>
</evidence>
<dbReference type="CDD" id="cd06558">
    <property type="entry name" value="crotonase-like"/>
    <property type="match status" value="1"/>
</dbReference>
<dbReference type="EMBL" id="JAUSWL010000016">
    <property type="protein sequence ID" value="MDQ0546631.1"/>
    <property type="molecule type" value="Genomic_DNA"/>
</dbReference>
<dbReference type="Proteomes" id="UP001223420">
    <property type="component" value="Unassembled WGS sequence"/>
</dbReference>
<sequence length="258" mass="28015">MTGQILEETSGSCATLTISQPARRNALTVLMWQDLAKRVRALSRDDGMRCIVIRGATPEAFSAGADISEFHATRATHAQVVRFHEEYVGGCLEAIATCPVPIVAAIRGSCFGGGLEIAVACDIRIAAADARFGAPVGRMGFPMALGETEGLFKLVGPAVTAELLIEGRLFDAQTAHEKGLVSRVVQTEAFERATIETVENICASGIRAARSHKQQIRRLMQDATAVTRAERMEVYSFADSEEYKRGVEAFLTKARRRR</sequence>
<dbReference type="Gene3D" id="3.90.226.10">
    <property type="entry name" value="2-enoyl-CoA Hydratase, Chain A, domain 1"/>
    <property type="match status" value="1"/>
</dbReference>
<dbReference type="PANTHER" id="PTHR11941">
    <property type="entry name" value="ENOYL-COA HYDRATASE-RELATED"/>
    <property type="match status" value="1"/>
</dbReference>